<evidence type="ECO:0000256" key="2">
    <source>
        <dbReference type="SAM" id="Phobius"/>
    </source>
</evidence>
<name>A0A4Z0PS10_9BACT</name>
<keyword evidence="2" id="KW-0472">Membrane</keyword>
<organism evidence="4 5">
    <name type="scientific">Hymenobacter aquaticus</name>
    <dbReference type="NCBI Taxonomy" id="1867101"/>
    <lineage>
        <taxon>Bacteria</taxon>
        <taxon>Pseudomonadati</taxon>
        <taxon>Bacteroidota</taxon>
        <taxon>Cytophagia</taxon>
        <taxon>Cytophagales</taxon>
        <taxon>Hymenobacteraceae</taxon>
        <taxon>Hymenobacter</taxon>
    </lineage>
</organism>
<dbReference type="RefSeq" id="WP_135465258.1">
    <property type="nucleotide sequence ID" value="NZ_SRLC01000003.1"/>
</dbReference>
<keyword evidence="5" id="KW-1185">Reference proteome</keyword>
<keyword evidence="2" id="KW-0812">Transmembrane</keyword>
<keyword evidence="2" id="KW-1133">Transmembrane helix</keyword>
<evidence type="ECO:0000313" key="5">
    <source>
        <dbReference type="Proteomes" id="UP000297549"/>
    </source>
</evidence>
<sequence>MRIFLSCALLLAGLLSSTATHAQTPLGQPTLDEQKVQIWCATVRYVYDDNNRPNLKSSLNCGGSLPDFVTSIKADSQKVYSMLYQPLEGKGTMYKGLGTDKSRLQKLTTEIINKLSASPTRKADAERMARLKTLKGQLDAYVTNGTPPADPNGDVTAGAADTEDTAVADEAALAGSDAGVGQGALAADAAVPRQAAGSESLMSKLFAPLALILSLLSIFLYVMLRRSISALGTRADRHRSELESVKAAALTSSAPSAGVVAAAAAPKRLTPELQREIERIVQQRVAEELAKRQTSAPPARMEKPAPQPTAAAQPRATNSPARPASPTPPQAPAPVRPVAQAPAPAAPAPPAAPVPNQFQNIESAPTTFSPPAPLHETAQPPMPIPSGSPASAPRDDFDSLVPPVQLPGPETWETPAAPVAAAPAPPAPTRYYVKVPVNGGFSDYDLQEQPQHDSIYEITPDPRVPERATFRVTSNVGVHAYAIQSAQYSLREACAYQQPNGPVSRIVTDKAGTLIKGNGAWQIEHKAAIHFE</sequence>
<feature type="region of interest" description="Disordered" evidence="1">
    <location>
        <begin position="288"/>
        <end position="414"/>
    </location>
</feature>
<dbReference type="EMBL" id="SRLC01000003">
    <property type="protein sequence ID" value="TGE20458.1"/>
    <property type="molecule type" value="Genomic_DNA"/>
</dbReference>
<feature type="compositionally biased region" description="Low complexity" evidence="1">
    <location>
        <begin position="308"/>
        <end position="322"/>
    </location>
</feature>
<dbReference type="Proteomes" id="UP000297549">
    <property type="component" value="Unassembled WGS sequence"/>
</dbReference>
<comment type="caution">
    <text evidence="4">The sequence shown here is derived from an EMBL/GenBank/DDBJ whole genome shotgun (WGS) entry which is preliminary data.</text>
</comment>
<evidence type="ECO:0000313" key="4">
    <source>
        <dbReference type="EMBL" id="TGE20458.1"/>
    </source>
</evidence>
<dbReference type="OrthoDB" id="881222at2"/>
<feature type="transmembrane region" description="Helical" evidence="2">
    <location>
        <begin position="205"/>
        <end position="224"/>
    </location>
</feature>
<proteinExistence type="predicted"/>
<gene>
    <name evidence="4" type="ORF">E5K00_20900</name>
</gene>
<feature type="compositionally biased region" description="Polar residues" evidence="1">
    <location>
        <begin position="358"/>
        <end position="367"/>
    </location>
</feature>
<dbReference type="AlphaFoldDB" id="A0A4Z0PS10"/>
<evidence type="ECO:0000256" key="1">
    <source>
        <dbReference type="SAM" id="MobiDB-lite"/>
    </source>
</evidence>
<feature type="signal peptide" evidence="3">
    <location>
        <begin position="1"/>
        <end position="22"/>
    </location>
</feature>
<evidence type="ECO:0000256" key="3">
    <source>
        <dbReference type="SAM" id="SignalP"/>
    </source>
</evidence>
<accession>A0A4Z0PS10</accession>
<keyword evidence="3" id="KW-0732">Signal</keyword>
<feature type="compositionally biased region" description="Pro residues" evidence="1">
    <location>
        <begin position="323"/>
        <end position="335"/>
    </location>
</feature>
<feature type="chain" id="PRO_5021478023" evidence="3">
    <location>
        <begin position="23"/>
        <end position="532"/>
    </location>
</feature>
<reference evidence="4 5" key="1">
    <citation type="submission" date="2019-04" db="EMBL/GenBank/DDBJ databases">
        <authorList>
            <person name="Feng G."/>
            <person name="Zhang J."/>
            <person name="Zhu H."/>
        </authorList>
    </citation>
    <scope>NUCLEOTIDE SEQUENCE [LARGE SCALE GENOMIC DNA]</scope>
    <source>
        <strain evidence="4 5">JCM 31653</strain>
    </source>
</reference>
<protein>
    <submittedName>
        <fullName evidence="4">Uncharacterized protein</fullName>
    </submittedName>
</protein>
<feature type="compositionally biased region" description="Pro residues" evidence="1">
    <location>
        <begin position="344"/>
        <end position="353"/>
    </location>
</feature>